<dbReference type="AlphaFoldDB" id="A0A078AA86"/>
<gene>
    <name evidence="1" type="primary">Contig11205.g11969</name>
    <name evidence="1" type="ORF">STYLEM_7460</name>
</gene>
<evidence type="ECO:0000313" key="1">
    <source>
        <dbReference type="EMBL" id="CDW78482.1"/>
    </source>
</evidence>
<keyword evidence="2" id="KW-1185">Reference proteome</keyword>
<reference evidence="1 2" key="1">
    <citation type="submission" date="2014-06" db="EMBL/GenBank/DDBJ databases">
        <authorList>
            <person name="Swart Estienne"/>
        </authorList>
    </citation>
    <scope>NUCLEOTIDE SEQUENCE [LARGE SCALE GENOMIC DNA]</scope>
    <source>
        <strain evidence="1 2">130c</strain>
    </source>
</reference>
<protein>
    <submittedName>
        <fullName evidence="1">Uncharacterized protein</fullName>
    </submittedName>
</protein>
<sequence length="63" mass="7247">MFVIEAKVICNEVAEVNIKSVQSKDLKLYINIMKCMSVKVESKVPEQSKTQEKTSLFLTFLTY</sequence>
<proteinExistence type="predicted"/>
<evidence type="ECO:0000313" key="2">
    <source>
        <dbReference type="Proteomes" id="UP000039865"/>
    </source>
</evidence>
<name>A0A078AA86_STYLE</name>
<organism evidence="1 2">
    <name type="scientific">Stylonychia lemnae</name>
    <name type="common">Ciliate</name>
    <dbReference type="NCBI Taxonomy" id="5949"/>
    <lineage>
        <taxon>Eukaryota</taxon>
        <taxon>Sar</taxon>
        <taxon>Alveolata</taxon>
        <taxon>Ciliophora</taxon>
        <taxon>Intramacronucleata</taxon>
        <taxon>Spirotrichea</taxon>
        <taxon>Stichotrichia</taxon>
        <taxon>Sporadotrichida</taxon>
        <taxon>Oxytrichidae</taxon>
        <taxon>Stylonychinae</taxon>
        <taxon>Stylonychia</taxon>
    </lineage>
</organism>
<dbReference type="EMBL" id="CCKQ01007138">
    <property type="protein sequence ID" value="CDW78482.1"/>
    <property type="molecule type" value="Genomic_DNA"/>
</dbReference>
<accession>A0A078AA86</accession>
<dbReference type="Proteomes" id="UP000039865">
    <property type="component" value="Unassembled WGS sequence"/>
</dbReference>
<dbReference type="InParanoid" id="A0A078AA86"/>